<evidence type="ECO:0000313" key="1">
    <source>
        <dbReference type="EMBL" id="CAH6718298.1"/>
    </source>
</evidence>
<reference evidence="1" key="1">
    <citation type="submission" date="2022-06" db="EMBL/GenBank/DDBJ databases">
        <authorList>
            <person name="Legras J.-L."/>
            <person name="Devillers H."/>
            <person name="Grondin C."/>
        </authorList>
    </citation>
    <scope>NUCLEOTIDE SEQUENCE</scope>
    <source>
        <strain evidence="1">CLIB 1444</strain>
    </source>
</reference>
<organism evidence="1 2">
    <name type="scientific">[Candida] jaroonii</name>
    <dbReference type="NCBI Taxonomy" id="467808"/>
    <lineage>
        <taxon>Eukaryota</taxon>
        <taxon>Fungi</taxon>
        <taxon>Dikarya</taxon>
        <taxon>Ascomycota</taxon>
        <taxon>Saccharomycotina</taxon>
        <taxon>Pichiomycetes</taxon>
        <taxon>Debaryomycetaceae</taxon>
        <taxon>Yamadazyma</taxon>
    </lineage>
</organism>
<evidence type="ECO:0000313" key="2">
    <source>
        <dbReference type="Proteomes" id="UP001152531"/>
    </source>
</evidence>
<protein>
    <submittedName>
        <fullName evidence="1">tRNA dimethylallyltransferase</fullName>
    </submittedName>
</protein>
<comment type="caution">
    <text evidence="1">The sequence shown here is derived from an EMBL/GenBank/DDBJ whole genome shotgun (WGS) entry which is preliminary data.</text>
</comment>
<gene>
    <name evidence="1" type="ORF">CLIB1444_01S03642</name>
</gene>
<keyword evidence="2" id="KW-1185">Reference proteome</keyword>
<dbReference type="EMBL" id="CALSDN010000001">
    <property type="protein sequence ID" value="CAH6718298.1"/>
    <property type="molecule type" value="Genomic_DNA"/>
</dbReference>
<sequence length="470" mass="55808">MRLGYLRYLKNLVMNKQKPPIIAIVGTTGVGKSQFSIDLAKHINGEIVNADSMQVYKKLDLITNKHPMDERNGIPHHVMDYVNWDEEYYIHRFDEEATKAIEDIYSRGKIPIIIGGTHYYLSKLLFKNKTIDDSERRELTNNEKDILDGPVEIIFEELKKYDPTISEKFHPQDKRKLRRALEICYTMGQKPSDLYRDQKLAELEESSLVYRTLVFWVYSDNEILSDRLDKRVDLMIDNGAMTEINELYQFYTSQNEVDLTKGVWQVIGFKEFLPYLHAAKENNKTDKELRKLLDEGIERMKIRTRQYAKYQVKFIKKLLSIELRKEARFNYKHGGKMYLLNASDLTKWDTNVKKRGFSITSKFLENLDKVDDVEIPPELEGLFDNAPEFKSNKLLENQSWKHYKCEICKDQNDKNLVFIGEQKWTDHLNSKRHKRGLVKRQKLNNRMEYERKHTITRDKKEDLQQDKEKQ</sequence>
<dbReference type="Proteomes" id="UP001152531">
    <property type="component" value="Unassembled WGS sequence"/>
</dbReference>
<accession>A0ACA9Y0A7</accession>
<name>A0ACA9Y0A7_9ASCO</name>
<proteinExistence type="predicted"/>